<dbReference type="InterPro" id="IPR023696">
    <property type="entry name" value="Ureohydrolase_dom_sf"/>
</dbReference>
<dbReference type="EC" id="3.5.1.-" evidence="3"/>
<proteinExistence type="inferred from homology"/>
<evidence type="ECO:0000313" key="3">
    <source>
        <dbReference type="EMBL" id="KRG21911.1"/>
    </source>
</evidence>
<dbReference type="InterPro" id="IPR037138">
    <property type="entry name" value="His_deacetylse_dom_sf"/>
</dbReference>
<dbReference type="EMBL" id="LKAJ02000001">
    <property type="protein sequence ID" value="MCS5710397.1"/>
    <property type="molecule type" value="Genomic_DNA"/>
</dbReference>
<organism evidence="3">
    <name type="scientific">Candidatus Berkiella aquae</name>
    <dbReference type="NCBI Taxonomy" id="295108"/>
    <lineage>
        <taxon>Bacteria</taxon>
        <taxon>Pseudomonadati</taxon>
        <taxon>Pseudomonadota</taxon>
        <taxon>Gammaproteobacteria</taxon>
        <taxon>Candidatus Berkiellales</taxon>
        <taxon>Candidatus Berkiellaceae</taxon>
        <taxon>Candidatus Berkiella</taxon>
    </lineage>
</organism>
<reference evidence="4" key="3">
    <citation type="submission" date="2021-06" db="EMBL/GenBank/DDBJ databases">
        <title>Genomic Description and Analysis of Intracellular Bacteria, Candidatus Berkiella cookevillensis and Candidatus Berkiella aquae.</title>
        <authorList>
            <person name="Kidane D.T."/>
            <person name="Mehari Y.T."/>
            <person name="Rice F.C."/>
            <person name="Arivett B.A."/>
            <person name="Farone A.L."/>
            <person name="Berk S.G."/>
            <person name="Farone M.B."/>
        </authorList>
    </citation>
    <scope>NUCLEOTIDE SEQUENCE</scope>
    <source>
        <strain evidence="4">HT99</strain>
    </source>
</reference>
<reference evidence="4" key="2">
    <citation type="journal article" date="2016" name="Genome Announc.">
        <title>Draft Genome Sequences of Two Novel Amoeba-Resistant Intranuclear Bacteria, 'Candidatus Berkiella cookevillensis' and 'Candidatus Berkiella aquae'.</title>
        <authorList>
            <person name="Mehari Y.T."/>
            <person name="Arivett B.A."/>
            <person name="Farone A.L."/>
            <person name="Gunderson J.H."/>
            <person name="Farone M.B."/>
        </authorList>
    </citation>
    <scope>NUCLEOTIDE SEQUENCE</scope>
    <source>
        <strain evidence="4">HT99</strain>
    </source>
</reference>
<dbReference type="Pfam" id="PF00850">
    <property type="entry name" value="Hist_deacetyl"/>
    <property type="match status" value="1"/>
</dbReference>
<dbReference type="EMBL" id="LKAJ01000003">
    <property type="protein sequence ID" value="KRG21911.1"/>
    <property type="molecule type" value="Genomic_DNA"/>
</dbReference>
<dbReference type="Proteomes" id="UP000051497">
    <property type="component" value="Unassembled WGS sequence"/>
</dbReference>
<dbReference type="InterPro" id="IPR023801">
    <property type="entry name" value="His_deacetylse_dom"/>
</dbReference>
<name>A0A0Q9YYS3_9GAMM</name>
<dbReference type="GO" id="GO:0004407">
    <property type="term" value="F:histone deacetylase activity"/>
    <property type="evidence" value="ECO:0007669"/>
    <property type="project" value="TreeGrafter"/>
</dbReference>
<protein>
    <submittedName>
        <fullName evidence="4">Histone deacetylase family protein</fullName>
    </submittedName>
    <submittedName>
        <fullName evidence="3">Histone deacetylase-like amidohydrolase</fullName>
        <ecNumber evidence="3">3.5.1.-</ecNumber>
    </submittedName>
</protein>
<dbReference type="GO" id="GO:0016787">
    <property type="term" value="F:hydrolase activity"/>
    <property type="evidence" value="ECO:0007669"/>
    <property type="project" value="UniProtKB-KW"/>
</dbReference>
<feature type="domain" description="Histone deacetylase" evidence="2">
    <location>
        <begin position="20"/>
        <end position="303"/>
    </location>
</feature>
<comment type="caution">
    <text evidence="3">The sequence shown here is derived from an EMBL/GenBank/DDBJ whole genome shotgun (WGS) entry which is preliminary data.</text>
</comment>
<dbReference type="PANTHER" id="PTHR10625">
    <property type="entry name" value="HISTONE DEACETYLASE HDAC1-RELATED"/>
    <property type="match status" value="1"/>
</dbReference>
<dbReference type="Gene3D" id="3.40.800.20">
    <property type="entry name" value="Histone deacetylase domain"/>
    <property type="match status" value="1"/>
</dbReference>
<dbReference type="STRING" id="295108.HT99x_01105"/>
<dbReference type="CDD" id="cd11599">
    <property type="entry name" value="HDAC_classII_2"/>
    <property type="match status" value="1"/>
</dbReference>
<dbReference type="PRINTS" id="PR01270">
    <property type="entry name" value="HDASUPER"/>
</dbReference>
<dbReference type="InterPro" id="IPR000286">
    <property type="entry name" value="HDACs"/>
</dbReference>
<evidence type="ECO:0000256" key="1">
    <source>
        <dbReference type="ARBA" id="ARBA00005947"/>
    </source>
</evidence>
<keyword evidence="5" id="KW-1185">Reference proteome</keyword>
<dbReference type="RefSeq" id="WP_075065730.1">
    <property type="nucleotide sequence ID" value="NZ_LKAJ02000001.1"/>
</dbReference>
<accession>A0A0Q9YYS3</accession>
<gene>
    <name evidence="3" type="primary">hdaH_2</name>
    <name evidence="4" type="ORF">HT99x_003065</name>
    <name evidence="3" type="ORF">HT99x_01105</name>
</gene>
<evidence type="ECO:0000259" key="2">
    <source>
        <dbReference type="Pfam" id="PF00850"/>
    </source>
</evidence>
<dbReference type="PANTHER" id="PTHR10625:SF10">
    <property type="entry name" value="HISTONE DEACETYLASE HDAC1"/>
    <property type="match status" value="1"/>
</dbReference>
<dbReference type="AlphaFoldDB" id="A0A0Q9YYS3"/>
<sequence>MSIIVFTHPIFVKHEMGVGHPESPQRIKAIQQALEKAPYHQQLIWQEPPQATKAQLARVHHEDYIEKLFKVAPQTGYLSLDPDTVMNPYSLTAALHAAGSVVAAVEAVFHGETQKAFCLVRPPGHHAEPDRAMGFCFFNNIAVGVAHALAQNYCQRVAIIDFDVHHGNGTETMMLQEPGVCFWSSFEHPFYPGTQLNGKPEHIHLCPLSAGTTGELFRGKIDQELIPLLEAFKPECLFISAGFDAHQLDPLADLKLQTSDYAYVTEKLREIADKYANGRMISTLEGGYHLTAIADSVVAHINSLIE</sequence>
<reference evidence="3" key="1">
    <citation type="submission" date="2015-09" db="EMBL/GenBank/DDBJ databases">
        <title>Draft Genome Sequences of Two Novel Amoeba-resistant Intranuclear Bacteria, Candidatus Berkiella cookevillensis and Candidatus Berkiella aquae.</title>
        <authorList>
            <person name="Mehari Y.T."/>
            <person name="Arivett B.A."/>
            <person name="Farone A.L."/>
            <person name="Gunderson J.H."/>
            <person name="Farone M.B."/>
        </authorList>
    </citation>
    <scope>NUCLEOTIDE SEQUENCE [LARGE SCALE GENOMIC DNA]</scope>
    <source>
        <strain evidence="3">HT99</strain>
    </source>
</reference>
<evidence type="ECO:0000313" key="4">
    <source>
        <dbReference type="EMBL" id="MCS5710397.1"/>
    </source>
</evidence>
<comment type="similarity">
    <text evidence="1">Belongs to the histone deacetylase family.</text>
</comment>
<dbReference type="OrthoDB" id="9808367at2"/>
<dbReference type="SUPFAM" id="SSF52768">
    <property type="entry name" value="Arginase/deacetylase"/>
    <property type="match status" value="1"/>
</dbReference>
<evidence type="ECO:0000313" key="5">
    <source>
        <dbReference type="Proteomes" id="UP000051497"/>
    </source>
</evidence>
<keyword evidence="3" id="KW-0378">Hydrolase</keyword>
<dbReference type="GO" id="GO:0040029">
    <property type="term" value="P:epigenetic regulation of gene expression"/>
    <property type="evidence" value="ECO:0007669"/>
    <property type="project" value="TreeGrafter"/>
</dbReference>